<gene>
    <name evidence="2" type="ORF">OW729_00905</name>
</gene>
<dbReference type="Pfam" id="PF23023">
    <property type="entry name" value="Anti-Pycsar_Apyc1"/>
    <property type="match status" value="1"/>
</dbReference>
<organism evidence="2 3">
    <name type="scientific">Clostridium brassicae</name>
    <dbReference type="NCBI Taxonomy" id="2999072"/>
    <lineage>
        <taxon>Bacteria</taxon>
        <taxon>Bacillati</taxon>
        <taxon>Bacillota</taxon>
        <taxon>Clostridia</taxon>
        <taxon>Eubacteriales</taxon>
        <taxon>Clostridiaceae</taxon>
        <taxon>Clostridium</taxon>
    </lineage>
</organism>
<reference evidence="2" key="1">
    <citation type="submission" date="2022-12" db="EMBL/GenBank/DDBJ databases">
        <title>Clostridium sp. nov., isolated from industrial wastewater.</title>
        <authorList>
            <person name="Jiayan W."/>
        </authorList>
    </citation>
    <scope>NUCLEOTIDE SEQUENCE</scope>
    <source>
        <strain evidence="2">ZC22-4</strain>
    </source>
</reference>
<dbReference type="PANTHER" id="PTHR46018:SF2">
    <property type="entry name" value="ZINC PHOSPHODIESTERASE ELAC PROTEIN 1"/>
    <property type="match status" value="1"/>
</dbReference>
<dbReference type="PANTHER" id="PTHR46018">
    <property type="entry name" value="ZINC PHOSPHODIESTERASE ELAC PROTEIN 1"/>
    <property type="match status" value="1"/>
</dbReference>
<protein>
    <submittedName>
        <fullName evidence="2">MBL fold metallo-hydrolase</fullName>
    </submittedName>
</protein>
<proteinExistence type="predicted"/>
<name>A0ABT4D7D1_9CLOT</name>
<keyword evidence="1" id="KW-0255">Endonuclease</keyword>
<sequence length="268" mass="30996">MEKMTMLGTGSAMVTKCYNTCFTLSKNEDYFLVDTGGGNTILTNLEKASIPINKIHNVFISHEHNDHISGIIWIIRAVATEISKNNYKDNLHIYCHKTLENIIRQICSLILQTRFTKYIDNRIFFCNVEDNTSFTIVGLDITFFNIQSTKVIQFGFKANLSNEKTLVFLGDEPYHEEVFNYVNGCDYLLHEAFCLYSEKDIFHPYEKHHATVKDACESAESLKIKNLLLFHTIDNDIKTRKVRYVEEGEKYFNGHLLVPNDLEVIDLK</sequence>
<accession>A0ABT4D7D1</accession>
<evidence type="ECO:0000313" key="2">
    <source>
        <dbReference type="EMBL" id="MCY6957156.1"/>
    </source>
</evidence>
<keyword evidence="3" id="KW-1185">Reference proteome</keyword>
<evidence type="ECO:0000256" key="1">
    <source>
        <dbReference type="ARBA" id="ARBA00022759"/>
    </source>
</evidence>
<dbReference type="Proteomes" id="UP001144612">
    <property type="component" value="Unassembled WGS sequence"/>
</dbReference>
<keyword evidence="1" id="KW-0378">Hydrolase</keyword>
<evidence type="ECO:0000313" key="3">
    <source>
        <dbReference type="Proteomes" id="UP001144612"/>
    </source>
</evidence>
<dbReference type="EMBL" id="JAPQFJ010000001">
    <property type="protein sequence ID" value="MCY6957156.1"/>
    <property type="molecule type" value="Genomic_DNA"/>
</dbReference>
<keyword evidence="1" id="KW-0540">Nuclease</keyword>
<dbReference type="Gene3D" id="3.60.15.10">
    <property type="entry name" value="Ribonuclease Z/Hydroxyacylglutathione hydrolase-like"/>
    <property type="match status" value="1"/>
</dbReference>
<comment type="caution">
    <text evidence="2">The sequence shown here is derived from an EMBL/GenBank/DDBJ whole genome shotgun (WGS) entry which is preliminary data.</text>
</comment>
<dbReference type="SUPFAM" id="SSF56281">
    <property type="entry name" value="Metallo-hydrolase/oxidoreductase"/>
    <property type="match status" value="1"/>
</dbReference>
<dbReference type="InterPro" id="IPR036866">
    <property type="entry name" value="RibonucZ/Hydroxyglut_hydro"/>
</dbReference>
<dbReference type="RefSeq" id="WP_268059513.1">
    <property type="nucleotide sequence ID" value="NZ_JAPQFJ010000001.1"/>
</dbReference>